<dbReference type="SUPFAM" id="SSF53187">
    <property type="entry name" value="Zn-dependent exopeptidases"/>
    <property type="match status" value="1"/>
</dbReference>
<dbReference type="GO" id="GO:0008235">
    <property type="term" value="F:metalloexopeptidase activity"/>
    <property type="evidence" value="ECO:0007669"/>
    <property type="project" value="InterPro"/>
</dbReference>
<keyword evidence="3" id="KW-0256">Endoplasmic reticulum</keyword>
<dbReference type="EMBL" id="CAJHNH020001887">
    <property type="protein sequence ID" value="CAG5124824.1"/>
    <property type="molecule type" value="Genomic_DNA"/>
</dbReference>
<dbReference type="GO" id="GO:0006508">
    <property type="term" value="P:proteolysis"/>
    <property type="evidence" value="ECO:0007669"/>
    <property type="project" value="InterPro"/>
</dbReference>
<dbReference type="PANTHER" id="PTHR12147:SF22">
    <property type="entry name" value="ENDOPLASMIC RETICULUM METALLOPEPTIDASE 1"/>
    <property type="match status" value="1"/>
</dbReference>
<feature type="non-terminal residue" evidence="6">
    <location>
        <position position="250"/>
    </location>
</feature>
<feature type="transmembrane region" description="Helical" evidence="4">
    <location>
        <begin position="159"/>
        <end position="184"/>
    </location>
</feature>
<feature type="non-terminal residue" evidence="6">
    <location>
        <position position="1"/>
    </location>
</feature>
<organism evidence="6 7">
    <name type="scientific">Candidula unifasciata</name>
    <dbReference type="NCBI Taxonomy" id="100452"/>
    <lineage>
        <taxon>Eukaryota</taxon>
        <taxon>Metazoa</taxon>
        <taxon>Spiralia</taxon>
        <taxon>Lophotrochozoa</taxon>
        <taxon>Mollusca</taxon>
        <taxon>Gastropoda</taxon>
        <taxon>Heterobranchia</taxon>
        <taxon>Euthyneura</taxon>
        <taxon>Panpulmonata</taxon>
        <taxon>Eupulmonata</taxon>
        <taxon>Stylommatophora</taxon>
        <taxon>Helicina</taxon>
        <taxon>Helicoidea</taxon>
        <taxon>Geomitridae</taxon>
        <taxon>Candidula</taxon>
    </lineage>
</organism>
<comment type="cofactor">
    <cofactor evidence="1">
        <name>Zn(2+)</name>
        <dbReference type="ChEBI" id="CHEBI:29105"/>
    </cofactor>
</comment>
<feature type="domain" description="Peptidase M28" evidence="5">
    <location>
        <begin position="2"/>
        <end position="86"/>
    </location>
</feature>
<evidence type="ECO:0000313" key="6">
    <source>
        <dbReference type="EMBL" id="CAG5124824.1"/>
    </source>
</evidence>
<feature type="transmembrane region" description="Helical" evidence="4">
    <location>
        <begin position="196"/>
        <end position="219"/>
    </location>
</feature>
<dbReference type="InterPro" id="IPR045175">
    <property type="entry name" value="M28_fam"/>
</dbReference>
<comment type="caution">
    <text evidence="6">The sequence shown here is derived from an EMBL/GenBank/DDBJ whole genome shotgun (WGS) entry which is preliminary data.</text>
</comment>
<comment type="subcellular location">
    <subcellularLocation>
        <location evidence="2">Endoplasmic reticulum</location>
    </subcellularLocation>
</comment>
<gene>
    <name evidence="6" type="ORF">CUNI_LOCUS10382</name>
</gene>
<dbReference type="GO" id="GO:0005783">
    <property type="term" value="C:endoplasmic reticulum"/>
    <property type="evidence" value="ECO:0007669"/>
    <property type="project" value="UniProtKB-SubCell"/>
</dbReference>
<keyword evidence="7" id="KW-1185">Reference proteome</keyword>
<evidence type="ECO:0000256" key="2">
    <source>
        <dbReference type="ARBA" id="ARBA00004240"/>
    </source>
</evidence>
<dbReference type="OrthoDB" id="76293at2759"/>
<keyword evidence="4" id="KW-0812">Transmembrane</keyword>
<accession>A0A8S3Z5V2</accession>
<evidence type="ECO:0000256" key="3">
    <source>
        <dbReference type="ARBA" id="ARBA00022824"/>
    </source>
</evidence>
<evidence type="ECO:0000256" key="4">
    <source>
        <dbReference type="SAM" id="Phobius"/>
    </source>
</evidence>
<keyword evidence="4" id="KW-0472">Membrane</keyword>
<protein>
    <recommendedName>
        <fullName evidence="5">Peptidase M28 domain-containing protein</fullName>
    </recommendedName>
</protein>
<dbReference type="InterPro" id="IPR007484">
    <property type="entry name" value="Peptidase_M28"/>
</dbReference>
<keyword evidence="4" id="KW-1133">Transmembrane helix</keyword>
<dbReference type="Gene3D" id="3.40.630.10">
    <property type="entry name" value="Zn peptidases"/>
    <property type="match status" value="1"/>
</dbReference>
<dbReference type="Proteomes" id="UP000678393">
    <property type="component" value="Unassembled WGS sequence"/>
</dbReference>
<reference evidence="6" key="1">
    <citation type="submission" date="2021-04" db="EMBL/GenBank/DDBJ databases">
        <authorList>
            <consortium name="Molecular Ecology Group"/>
        </authorList>
    </citation>
    <scope>NUCLEOTIDE SEQUENCE</scope>
</reference>
<sequence length="250" mass="27542">PGHPWLIKAYIEAAPYPHASVLGQEIFQTGVIPADTDFRIFRDYGNIPGIDIAHIKNGYVYHTRNDLPRFIPPGSMQRGGENILATTILLASSSKMTNPGEDKHGSMVFFDFLGFFMVAYPTRMATILNWTTAFYVYMAFVKRLLRDGVTGVGSVLKPMLMAVLAVTLTWLITLAVPIAMAWFLTAIGHSLSYYTYNLNVIWLFILPSVTAALTFHFCLKEDHLQKHRLVPDGGVAAGVEPHVVVGGAGA</sequence>
<dbReference type="AlphaFoldDB" id="A0A8S3Z5V2"/>
<evidence type="ECO:0000259" key="5">
    <source>
        <dbReference type="Pfam" id="PF04389"/>
    </source>
</evidence>
<evidence type="ECO:0000256" key="1">
    <source>
        <dbReference type="ARBA" id="ARBA00001947"/>
    </source>
</evidence>
<dbReference type="Pfam" id="PF04389">
    <property type="entry name" value="Peptidase_M28"/>
    <property type="match status" value="1"/>
</dbReference>
<name>A0A8S3Z5V2_9EUPU</name>
<feature type="transmembrane region" description="Helical" evidence="4">
    <location>
        <begin position="112"/>
        <end position="138"/>
    </location>
</feature>
<proteinExistence type="predicted"/>
<evidence type="ECO:0000313" key="7">
    <source>
        <dbReference type="Proteomes" id="UP000678393"/>
    </source>
</evidence>
<dbReference type="PANTHER" id="PTHR12147">
    <property type="entry name" value="METALLOPEPTIDASE M28 FAMILY MEMBER"/>
    <property type="match status" value="1"/>
</dbReference>